<dbReference type="AlphaFoldDB" id="A0A6M3LQE9"/>
<organism evidence="1">
    <name type="scientific">viral metagenome</name>
    <dbReference type="NCBI Taxonomy" id="1070528"/>
    <lineage>
        <taxon>unclassified sequences</taxon>
        <taxon>metagenomes</taxon>
        <taxon>organismal metagenomes</taxon>
    </lineage>
</organism>
<evidence type="ECO:0000313" key="1">
    <source>
        <dbReference type="EMBL" id="QJA94885.1"/>
    </source>
</evidence>
<protein>
    <submittedName>
        <fullName evidence="1">Uncharacterized protein</fullName>
    </submittedName>
</protein>
<name>A0A6M3LQE9_9ZZZZ</name>
<reference evidence="1" key="1">
    <citation type="submission" date="2020-03" db="EMBL/GenBank/DDBJ databases">
        <title>The deep terrestrial virosphere.</title>
        <authorList>
            <person name="Holmfeldt K."/>
            <person name="Nilsson E."/>
            <person name="Simone D."/>
            <person name="Lopez-Fernandez M."/>
            <person name="Wu X."/>
            <person name="de Brujin I."/>
            <person name="Lundin D."/>
            <person name="Andersson A."/>
            <person name="Bertilsson S."/>
            <person name="Dopson M."/>
        </authorList>
    </citation>
    <scope>NUCLEOTIDE SEQUENCE</scope>
    <source>
        <strain evidence="1">MM415B03708</strain>
    </source>
</reference>
<gene>
    <name evidence="1" type="ORF">MM415B03708_0002</name>
</gene>
<proteinExistence type="predicted"/>
<dbReference type="EMBL" id="MT143269">
    <property type="protein sequence ID" value="QJA94885.1"/>
    <property type="molecule type" value="Genomic_DNA"/>
</dbReference>
<accession>A0A6M3LQE9</accession>
<sequence>MNNIAMMDFRRMSKEQIDEALPFVITYNGEDTFVMAHLGGVIVTEDLHPRVRNMLVAQEKRARAGMPQGEKVFYYPPANPVENTNV</sequence>